<dbReference type="Pfam" id="PF05347">
    <property type="entry name" value="Complex1_LYR"/>
    <property type="match status" value="1"/>
</dbReference>
<dbReference type="PANTHER" id="PTHR14273">
    <property type="entry name" value="LYR MOTIF-CONTAINING PROTEIN 1"/>
    <property type="match status" value="1"/>
</dbReference>
<dbReference type="CDD" id="cd20261">
    <property type="entry name" value="Complex1_LYR_LYRM1"/>
    <property type="match status" value="1"/>
</dbReference>
<evidence type="ECO:0000313" key="4">
    <source>
        <dbReference type="EMBL" id="EPY30400.1"/>
    </source>
</evidence>
<evidence type="ECO:0000259" key="2">
    <source>
        <dbReference type="Pfam" id="PF05347"/>
    </source>
</evidence>
<gene>
    <name evidence="5" type="ORF">STCU_00468</name>
    <name evidence="4" type="ORF">STCU_04085</name>
    <name evidence="3" type="ORF">STCU_05478</name>
</gene>
<dbReference type="EMBL" id="ATMH01000468">
    <property type="protein sequence ID" value="EPY36664.1"/>
    <property type="molecule type" value="Genomic_DNA"/>
</dbReference>
<proteinExistence type="inferred from homology"/>
<sequence length="168" mass="19111">MQRNIVSLSENPFRSDVLRWYRKCLRAAFSVPWETDGDALYVLEETRRLFNANRHISDVAAISRKVREVEMRYELALHYRIPYPRPVNKPSGAMPESASPYAAYLDSSYDHMVNPNTGVIDEGSTNFGIMGGGVEDRSYYMEDIFGTSDVEGRVNQYDTEPAPTSTNL</sequence>
<dbReference type="OrthoDB" id="275715at2759"/>
<dbReference type="GO" id="GO:0005739">
    <property type="term" value="C:mitochondrion"/>
    <property type="evidence" value="ECO:0007669"/>
    <property type="project" value="TreeGrafter"/>
</dbReference>
<evidence type="ECO:0000256" key="1">
    <source>
        <dbReference type="ARBA" id="ARBA00009508"/>
    </source>
</evidence>
<dbReference type="Proteomes" id="UP000015354">
    <property type="component" value="Unassembled WGS sequence"/>
</dbReference>
<reference evidence="3" key="2">
    <citation type="submission" date="2013-03" db="EMBL/GenBank/DDBJ databases">
        <authorList>
            <person name="Motta M.C.M."/>
            <person name="Martins A.C.A."/>
            <person name="Preta C.M.C.C."/>
            <person name="Silva R."/>
            <person name="de Souza S.S."/>
            <person name="Klein C.C."/>
            <person name="de Almeida L.G.P."/>
            <person name="Cunha O.L."/>
            <person name="Colabardini A.C."/>
            <person name="Lima B.A."/>
            <person name="Machado C.R."/>
            <person name="Soares C.M.A."/>
            <person name="de Menezes C.B.A."/>
            <person name="Bartolomeu D.C."/>
            <person name="Grisard E.C."/>
            <person name="Fantinatti-Garboggini F."/>
            <person name="Rodrigues-Luiz G.F."/>
            <person name="Wagner G."/>
            <person name="Goldman G.H."/>
            <person name="Fietto J.L.R."/>
            <person name="Ciapina L.P."/>
            <person name="Brocchi M."/>
            <person name="Elias M.C."/>
            <person name="Goldman M.H.S."/>
            <person name="Sagot M.-F."/>
            <person name="Pereira M."/>
            <person name="Stoco P.H."/>
            <person name="Teixeira S.M.R."/>
            <person name="de Mendonca-Neto R.P."/>
            <person name="Maciel T.E.F."/>
            <person name="Mendes T.A.O."/>
            <person name="Urmenyi T.P."/>
            <person name="Teixeira M.M.G."/>
            <person name="de Camargo E.F.P."/>
            <person name="de Sousa W."/>
            <person name="Schenkman S."/>
            <person name="de Vasconcelos A.T.R."/>
        </authorList>
    </citation>
    <scope>NUCLEOTIDE SEQUENCE</scope>
</reference>
<organism evidence="3 6">
    <name type="scientific">Strigomonas culicis</name>
    <dbReference type="NCBI Taxonomy" id="28005"/>
    <lineage>
        <taxon>Eukaryota</taxon>
        <taxon>Discoba</taxon>
        <taxon>Euglenozoa</taxon>
        <taxon>Kinetoplastea</taxon>
        <taxon>Metakinetoplastina</taxon>
        <taxon>Trypanosomatida</taxon>
        <taxon>Trypanosomatidae</taxon>
        <taxon>Strigomonadinae</taxon>
        <taxon>Strigomonas</taxon>
    </lineage>
</organism>
<dbReference type="InterPro" id="IPR045294">
    <property type="entry name" value="Complex1_LYR_LYRM1"/>
</dbReference>
<feature type="domain" description="Complex 1 LYR protein" evidence="2">
    <location>
        <begin position="16"/>
        <end position="71"/>
    </location>
</feature>
<dbReference type="InterPro" id="IPR040330">
    <property type="entry name" value="LYRM1"/>
</dbReference>
<evidence type="ECO:0000313" key="3">
    <source>
        <dbReference type="EMBL" id="EPY27860.1"/>
    </source>
</evidence>
<comment type="caution">
    <text evidence="3">The sequence shown here is derived from an EMBL/GenBank/DDBJ whole genome shotgun (WGS) entry which is preliminary data.</text>
</comment>
<dbReference type="EMBL" id="ATMH01005478">
    <property type="protein sequence ID" value="EPY27860.1"/>
    <property type="molecule type" value="Genomic_DNA"/>
</dbReference>
<evidence type="ECO:0000313" key="6">
    <source>
        <dbReference type="Proteomes" id="UP000015354"/>
    </source>
</evidence>
<reference evidence="3 6" key="1">
    <citation type="journal article" date="2013" name="PLoS ONE">
        <title>Predicting the Proteins of Angomonas deanei, Strigomonas culicis and Their Respective Endosymbionts Reveals New Aspects of the Trypanosomatidae Family.</title>
        <authorList>
            <person name="Motta M.C."/>
            <person name="Martins A.C."/>
            <person name="de Souza S.S."/>
            <person name="Catta-Preta C.M."/>
            <person name="Silva R."/>
            <person name="Klein C.C."/>
            <person name="de Almeida L.G."/>
            <person name="de Lima Cunha O."/>
            <person name="Ciapina L.P."/>
            <person name="Brocchi M."/>
            <person name="Colabardini A.C."/>
            <person name="de Araujo Lima B."/>
            <person name="Machado C.R."/>
            <person name="de Almeida Soares C.M."/>
            <person name="Probst C.M."/>
            <person name="de Menezes C.B."/>
            <person name="Thompson C.E."/>
            <person name="Bartholomeu D.C."/>
            <person name="Gradia D.F."/>
            <person name="Pavoni D.P."/>
            <person name="Grisard E.C."/>
            <person name="Fantinatti-Garboggini F."/>
            <person name="Marchini F.K."/>
            <person name="Rodrigues-Luiz G.F."/>
            <person name="Wagner G."/>
            <person name="Goldman G.H."/>
            <person name="Fietto J.L."/>
            <person name="Elias M.C."/>
            <person name="Goldman M.H."/>
            <person name="Sagot M.F."/>
            <person name="Pereira M."/>
            <person name="Stoco P.H."/>
            <person name="de Mendonca-Neto R.P."/>
            <person name="Teixeira S.M."/>
            <person name="Maciel T.E."/>
            <person name="de Oliveira Mendes T.A."/>
            <person name="Urmenyi T.P."/>
            <person name="de Souza W."/>
            <person name="Schenkman S."/>
            <person name="de Vasconcelos A.T."/>
        </authorList>
    </citation>
    <scope>NUCLEOTIDE SEQUENCE [LARGE SCALE GENOMIC DNA]</scope>
</reference>
<protein>
    <recommendedName>
        <fullName evidence="2">Complex 1 LYR protein domain-containing protein</fullName>
    </recommendedName>
</protein>
<evidence type="ECO:0000313" key="5">
    <source>
        <dbReference type="EMBL" id="EPY36664.1"/>
    </source>
</evidence>
<name>S9VWE5_9TRYP</name>
<dbReference type="InterPro" id="IPR008011">
    <property type="entry name" value="Complex1_LYR_dom"/>
</dbReference>
<dbReference type="PANTHER" id="PTHR14273:SF0">
    <property type="entry name" value="LYR MOTIF-CONTAINING PROTEIN 1"/>
    <property type="match status" value="1"/>
</dbReference>
<comment type="similarity">
    <text evidence="1">Belongs to the complex I LYR family.</text>
</comment>
<accession>S9VWE5</accession>
<dbReference type="AlphaFoldDB" id="S9VWE5"/>
<dbReference type="EMBL" id="ATMH01004085">
    <property type="protein sequence ID" value="EPY30400.1"/>
    <property type="molecule type" value="Genomic_DNA"/>
</dbReference>
<keyword evidence="6" id="KW-1185">Reference proteome</keyword>